<comment type="catalytic activity">
    <reaction evidence="14">
        <text>Ca(2+)(in) = Ca(2+)(out)</text>
        <dbReference type="Rhea" id="RHEA:29671"/>
        <dbReference type="ChEBI" id="CHEBI:29108"/>
    </reaction>
</comment>
<evidence type="ECO:0000256" key="6">
    <source>
        <dbReference type="ARBA" id="ARBA00022692"/>
    </source>
</evidence>
<dbReference type="AlphaFoldDB" id="A0A5C7GPT0"/>
<evidence type="ECO:0000256" key="8">
    <source>
        <dbReference type="ARBA" id="ARBA00022837"/>
    </source>
</evidence>
<dbReference type="InterPro" id="IPR039055">
    <property type="entry name" value="MCU_fam"/>
</dbReference>
<gene>
    <name evidence="18" type="ORF">EZV62_026105</name>
</gene>
<evidence type="ECO:0000256" key="9">
    <source>
        <dbReference type="ARBA" id="ARBA00022989"/>
    </source>
</evidence>
<feature type="signal peptide" evidence="16">
    <location>
        <begin position="1"/>
        <end position="21"/>
    </location>
</feature>
<evidence type="ECO:0000256" key="16">
    <source>
        <dbReference type="SAM" id="SignalP"/>
    </source>
</evidence>
<keyword evidence="9 15" id="KW-1133">Transmembrane helix</keyword>
<dbReference type="OrthoDB" id="278338at2759"/>
<evidence type="ECO:0000256" key="2">
    <source>
        <dbReference type="ARBA" id="ARBA00005653"/>
    </source>
</evidence>
<accession>A0A5C7GPT0</accession>
<feature type="domain" description="Calcium uniporter protein C-terminal" evidence="17">
    <location>
        <begin position="90"/>
        <end position="243"/>
    </location>
</feature>
<evidence type="ECO:0000256" key="3">
    <source>
        <dbReference type="ARBA" id="ARBA00022448"/>
    </source>
</evidence>
<dbReference type="GO" id="GO:0036444">
    <property type="term" value="P:calcium import into the mitochondrion"/>
    <property type="evidence" value="ECO:0007669"/>
    <property type="project" value="UniProtKB-ARBA"/>
</dbReference>
<protein>
    <recommendedName>
        <fullName evidence="17">Calcium uniporter protein C-terminal domain-containing protein</fullName>
    </recommendedName>
</protein>
<keyword evidence="13" id="KW-0407">Ion channel</keyword>
<keyword evidence="5" id="KW-0107">Calcium channel</keyword>
<evidence type="ECO:0000259" key="17">
    <source>
        <dbReference type="Pfam" id="PF04678"/>
    </source>
</evidence>
<sequence>MWRTVWSSGLLKQITVPVAAAVPSRWWRMRRTVCTYDDTKKNGDSRSTLLKYCCNIESWKMKLSMEGKEVIGYSELLEACEKMGFVRSLDEAIDFARALDEARIVILFRDKAFLHPYKVVDNIRRSIAEVPKMREELRILQEKKLQIDIQAHKQVRQIFWFGLSLASFKLGLFIWLTYWEFSWEVTSPVAYFYTVIGIVLGYSYFLFTGRYPTYSDLLERLFLSRQRKLFRKHNFDVNRFQELQKQLKTPLDANAPIKNRLQVELDKLLSSM</sequence>
<proteinExistence type="inferred from homology"/>
<dbReference type="InterPro" id="IPR006769">
    <property type="entry name" value="MCU_C"/>
</dbReference>
<dbReference type="Proteomes" id="UP000323000">
    <property type="component" value="Chromosome 13"/>
</dbReference>
<feature type="chain" id="PRO_5022741912" description="Calcium uniporter protein C-terminal domain-containing protein" evidence="16">
    <location>
        <begin position="22"/>
        <end position="272"/>
    </location>
</feature>
<keyword evidence="12 15" id="KW-0472">Membrane</keyword>
<feature type="transmembrane region" description="Helical" evidence="15">
    <location>
        <begin position="190"/>
        <end position="207"/>
    </location>
</feature>
<evidence type="ECO:0000256" key="11">
    <source>
        <dbReference type="ARBA" id="ARBA00023128"/>
    </source>
</evidence>
<keyword evidence="6 15" id="KW-0812">Transmembrane</keyword>
<reference evidence="19" key="1">
    <citation type="journal article" date="2019" name="Gigascience">
        <title>De novo genome assembly of the endangered Acer yangbiense, a plant species with extremely small populations endemic to Yunnan Province, China.</title>
        <authorList>
            <person name="Yang J."/>
            <person name="Wariss H.M."/>
            <person name="Tao L."/>
            <person name="Zhang R."/>
            <person name="Yun Q."/>
            <person name="Hollingsworth P."/>
            <person name="Dao Z."/>
            <person name="Luo G."/>
            <person name="Guo H."/>
            <person name="Ma Y."/>
            <person name="Sun W."/>
        </authorList>
    </citation>
    <scope>NUCLEOTIDE SEQUENCE [LARGE SCALE GENOMIC DNA]</scope>
    <source>
        <strain evidence="19">cv. Malutang</strain>
    </source>
</reference>
<comment type="caution">
    <text evidence="18">The sequence shown here is derived from an EMBL/GenBank/DDBJ whole genome shotgun (WGS) entry which is preliminary data.</text>
</comment>
<evidence type="ECO:0000256" key="14">
    <source>
        <dbReference type="ARBA" id="ARBA00036634"/>
    </source>
</evidence>
<dbReference type="EMBL" id="VAHF01000013">
    <property type="protein sequence ID" value="TXG46811.1"/>
    <property type="molecule type" value="Genomic_DNA"/>
</dbReference>
<evidence type="ECO:0000256" key="7">
    <source>
        <dbReference type="ARBA" id="ARBA00022792"/>
    </source>
</evidence>
<keyword evidence="11" id="KW-0496">Mitochondrion</keyword>
<evidence type="ECO:0000313" key="18">
    <source>
        <dbReference type="EMBL" id="TXG46811.1"/>
    </source>
</evidence>
<dbReference type="Pfam" id="PF04678">
    <property type="entry name" value="MCU"/>
    <property type="match status" value="1"/>
</dbReference>
<evidence type="ECO:0000256" key="13">
    <source>
        <dbReference type="ARBA" id="ARBA00023303"/>
    </source>
</evidence>
<name>A0A5C7GPT0_9ROSI</name>
<feature type="transmembrane region" description="Helical" evidence="15">
    <location>
        <begin position="158"/>
        <end position="178"/>
    </location>
</feature>
<keyword evidence="8" id="KW-0106">Calcium</keyword>
<keyword evidence="19" id="KW-1185">Reference proteome</keyword>
<evidence type="ECO:0000256" key="5">
    <source>
        <dbReference type="ARBA" id="ARBA00022673"/>
    </source>
</evidence>
<dbReference type="PANTHER" id="PTHR13462:SF10">
    <property type="entry name" value="CALCIUM UNIPORTER PROTEIN, MITOCHONDRIAL"/>
    <property type="match status" value="1"/>
</dbReference>
<evidence type="ECO:0000256" key="12">
    <source>
        <dbReference type="ARBA" id="ARBA00023136"/>
    </source>
</evidence>
<dbReference type="PANTHER" id="PTHR13462">
    <property type="entry name" value="CALCIUM UNIPORTER PROTEIN, MITOCHONDRIAL"/>
    <property type="match status" value="1"/>
</dbReference>
<keyword evidence="10" id="KW-0406">Ion transport</keyword>
<keyword evidence="7" id="KW-0999">Mitochondrion inner membrane</keyword>
<organism evidence="18 19">
    <name type="scientific">Acer yangbiense</name>
    <dbReference type="NCBI Taxonomy" id="1000413"/>
    <lineage>
        <taxon>Eukaryota</taxon>
        <taxon>Viridiplantae</taxon>
        <taxon>Streptophyta</taxon>
        <taxon>Embryophyta</taxon>
        <taxon>Tracheophyta</taxon>
        <taxon>Spermatophyta</taxon>
        <taxon>Magnoliopsida</taxon>
        <taxon>eudicotyledons</taxon>
        <taxon>Gunneridae</taxon>
        <taxon>Pentapetalae</taxon>
        <taxon>rosids</taxon>
        <taxon>malvids</taxon>
        <taxon>Sapindales</taxon>
        <taxon>Sapindaceae</taxon>
        <taxon>Hippocastanoideae</taxon>
        <taxon>Acereae</taxon>
        <taxon>Acer</taxon>
    </lineage>
</organism>
<evidence type="ECO:0000256" key="15">
    <source>
        <dbReference type="SAM" id="Phobius"/>
    </source>
</evidence>
<evidence type="ECO:0000256" key="10">
    <source>
        <dbReference type="ARBA" id="ARBA00023065"/>
    </source>
</evidence>
<evidence type="ECO:0000256" key="4">
    <source>
        <dbReference type="ARBA" id="ARBA00022568"/>
    </source>
</evidence>
<dbReference type="GO" id="GO:0015292">
    <property type="term" value="F:uniporter activity"/>
    <property type="evidence" value="ECO:0007669"/>
    <property type="project" value="TreeGrafter"/>
</dbReference>
<dbReference type="GO" id="GO:0005262">
    <property type="term" value="F:calcium channel activity"/>
    <property type="evidence" value="ECO:0007669"/>
    <property type="project" value="UniProtKB-KW"/>
</dbReference>
<keyword evidence="3" id="KW-0813">Transport</keyword>
<comment type="subcellular location">
    <subcellularLocation>
        <location evidence="1">Mitochondrion inner membrane</location>
        <topology evidence="1">Multi-pass membrane protein</topology>
    </subcellularLocation>
</comment>
<keyword evidence="4" id="KW-0109">Calcium transport</keyword>
<dbReference type="GO" id="GO:1990246">
    <property type="term" value="C:uniplex complex"/>
    <property type="evidence" value="ECO:0007669"/>
    <property type="project" value="TreeGrafter"/>
</dbReference>
<keyword evidence="16" id="KW-0732">Signal</keyword>
<dbReference type="GO" id="GO:0051560">
    <property type="term" value="P:mitochondrial calcium ion homeostasis"/>
    <property type="evidence" value="ECO:0007669"/>
    <property type="project" value="InterPro"/>
</dbReference>
<evidence type="ECO:0000313" key="19">
    <source>
        <dbReference type="Proteomes" id="UP000323000"/>
    </source>
</evidence>
<comment type="similarity">
    <text evidence="2">Belongs to the MCU (TC 1.A.77) family.</text>
</comment>
<evidence type="ECO:0000256" key="1">
    <source>
        <dbReference type="ARBA" id="ARBA00004448"/>
    </source>
</evidence>